<protein>
    <submittedName>
        <fullName evidence="2">Uncharacterized protein</fullName>
    </submittedName>
</protein>
<gene>
    <name evidence="2" type="ORF">UJA718_LOCUS15206</name>
</gene>
<accession>A0A820KID3</accession>
<proteinExistence type="predicted"/>
<feature type="region of interest" description="Disordered" evidence="1">
    <location>
        <begin position="1"/>
        <end position="23"/>
    </location>
</feature>
<dbReference type="AlphaFoldDB" id="A0A820KID3"/>
<name>A0A820KID3_9BILA</name>
<evidence type="ECO:0000256" key="1">
    <source>
        <dbReference type="SAM" id="MobiDB-lite"/>
    </source>
</evidence>
<organism evidence="2 3">
    <name type="scientific">Rotaria socialis</name>
    <dbReference type="NCBI Taxonomy" id="392032"/>
    <lineage>
        <taxon>Eukaryota</taxon>
        <taxon>Metazoa</taxon>
        <taxon>Spiralia</taxon>
        <taxon>Gnathifera</taxon>
        <taxon>Rotifera</taxon>
        <taxon>Eurotatoria</taxon>
        <taxon>Bdelloidea</taxon>
        <taxon>Philodinida</taxon>
        <taxon>Philodinidae</taxon>
        <taxon>Rotaria</taxon>
    </lineage>
</organism>
<comment type="caution">
    <text evidence="2">The sequence shown here is derived from an EMBL/GenBank/DDBJ whole genome shotgun (WGS) entry which is preliminary data.</text>
</comment>
<evidence type="ECO:0000313" key="2">
    <source>
        <dbReference type="EMBL" id="CAF4342011.1"/>
    </source>
</evidence>
<reference evidence="2" key="1">
    <citation type="submission" date="2021-02" db="EMBL/GenBank/DDBJ databases">
        <authorList>
            <person name="Nowell W R."/>
        </authorList>
    </citation>
    <scope>NUCLEOTIDE SEQUENCE</scope>
</reference>
<keyword evidence="3" id="KW-1185">Reference proteome</keyword>
<feature type="compositionally biased region" description="Low complexity" evidence="1">
    <location>
        <begin position="1"/>
        <end position="14"/>
    </location>
</feature>
<dbReference type="Proteomes" id="UP000663873">
    <property type="component" value="Unassembled WGS sequence"/>
</dbReference>
<sequence>MCTHSISGSSLLSSYDEDDARETSGRSRREFELIDAVLYDEEVPKRSSIKKICEEWSNKPHFRIRGSACPLNRSPDMNRIETRSNRLSSIDYAPNQLKKANSIFHEVNISLKKYYLEVTMKIILRLFITCSLTTKILLMKIQTSVNRIQH</sequence>
<dbReference type="EMBL" id="CAJOBP010002221">
    <property type="protein sequence ID" value="CAF4342011.1"/>
    <property type="molecule type" value="Genomic_DNA"/>
</dbReference>
<evidence type="ECO:0000313" key="3">
    <source>
        <dbReference type="Proteomes" id="UP000663873"/>
    </source>
</evidence>